<proteinExistence type="predicted"/>
<evidence type="ECO:0000313" key="7">
    <source>
        <dbReference type="Proteomes" id="UP000189796"/>
    </source>
</evidence>
<keyword evidence="1 4" id="KW-0597">Phosphoprotein</keyword>
<feature type="modified residue" description="4-aspartylphosphate" evidence="4">
    <location>
        <position position="60"/>
    </location>
</feature>
<dbReference type="GO" id="GO:0000160">
    <property type="term" value="P:phosphorelay signal transduction system"/>
    <property type="evidence" value="ECO:0007669"/>
    <property type="project" value="InterPro"/>
</dbReference>
<dbReference type="Pfam" id="PF00072">
    <property type="entry name" value="Response_reg"/>
    <property type="match status" value="1"/>
</dbReference>
<keyword evidence="3" id="KW-0804">Transcription</keyword>
<dbReference type="InterPro" id="IPR001789">
    <property type="entry name" value="Sig_transdc_resp-reg_receiver"/>
</dbReference>
<dbReference type="InterPro" id="IPR011006">
    <property type="entry name" value="CheY-like_superfamily"/>
</dbReference>
<evidence type="ECO:0000259" key="5">
    <source>
        <dbReference type="PROSITE" id="PS50110"/>
    </source>
</evidence>
<evidence type="ECO:0000256" key="2">
    <source>
        <dbReference type="ARBA" id="ARBA00023015"/>
    </source>
</evidence>
<dbReference type="EMBL" id="LT670817">
    <property type="protein sequence ID" value="SHH31839.1"/>
    <property type="molecule type" value="Genomic_DNA"/>
</dbReference>
<dbReference type="AlphaFoldDB" id="A0A1M5S046"/>
<evidence type="ECO:0000256" key="4">
    <source>
        <dbReference type="PROSITE-ProRule" id="PRU00169"/>
    </source>
</evidence>
<feature type="domain" description="Response regulatory" evidence="5">
    <location>
        <begin position="10"/>
        <end position="120"/>
    </location>
</feature>
<dbReference type="SUPFAM" id="SSF52172">
    <property type="entry name" value="CheY-like"/>
    <property type="match status" value="1"/>
</dbReference>
<name>A0A1M5S046_9BRAD</name>
<reference evidence="6 7" key="1">
    <citation type="submission" date="2016-11" db="EMBL/GenBank/DDBJ databases">
        <authorList>
            <person name="Jaros S."/>
            <person name="Januszkiewicz K."/>
            <person name="Wedrychowicz H."/>
        </authorList>
    </citation>
    <scope>NUCLEOTIDE SEQUENCE [LARGE SCALE GENOMIC DNA]</scope>
    <source>
        <strain evidence="6 7">GAS138</strain>
    </source>
</reference>
<dbReference type="PANTHER" id="PTHR44591">
    <property type="entry name" value="STRESS RESPONSE REGULATOR PROTEIN 1"/>
    <property type="match status" value="1"/>
</dbReference>
<dbReference type="Proteomes" id="UP000189796">
    <property type="component" value="Chromosome I"/>
</dbReference>
<keyword evidence="2" id="KW-0805">Transcription regulation</keyword>
<evidence type="ECO:0000256" key="3">
    <source>
        <dbReference type="ARBA" id="ARBA00023163"/>
    </source>
</evidence>
<evidence type="ECO:0000256" key="1">
    <source>
        <dbReference type="ARBA" id="ARBA00022553"/>
    </source>
</evidence>
<dbReference type="PROSITE" id="PS50110">
    <property type="entry name" value="RESPONSE_REGULATORY"/>
    <property type="match status" value="1"/>
</dbReference>
<gene>
    <name evidence="6" type="ORF">SAMN05443248_4430</name>
</gene>
<dbReference type="RefSeq" id="WP_079603225.1">
    <property type="nucleotide sequence ID" value="NZ_LT670817.1"/>
</dbReference>
<sequence length="121" mass="12899">MTESKQRQVSILLVEDEALIRMMIAGMVEELGHSVAGEAANIADALRLARTANFEIAILDINLGGSKIDPVAAVIYSRGLPFIFASGYGAAGVPEAFRDCPVLQKPFLIERLGAAIKTALE</sequence>
<dbReference type="InterPro" id="IPR050595">
    <property type="entry name" value="Bact_response_regulator"/>
</dbReference>
<dbReference type="Gene3D" id="3.40.50.2300">
    <property type="match status" value="1"/>
</dbReference>
<evidence type="ECO:0000313" key="6">
    <source>
        <dbReference type="EMBL" id="SHH31839.1"/>
    </source>
</evidence>
<dbReference type="SMART" id="SM00448">
    <property type="entry name" value="REC"/>
    <property type="match status" value="1"/>
</dbReference>
<organism evidence="6 7">
    <name type="scientific">Bradyrhizobium erythrophlei</name>
    <dbReference type="NCBI Taxonomy" id="1437360"/>
    <lineage>
        <taxon>Bacteria</taxon>
        <taxon>Pseudomonadati</taxon>
        <taxon>Pseudomonadota</taxon>
        <taxon>Alphaproteobacteria</taxon>
        <taxon>Hyphomicrobiales</taxon>
        <taxon>Nitrobacteraceae</taxon>
        <taxon>Bradyrhizobium</taxon>
    </lineage>
</organism>
<protein>
    <submittedName>
        <fullName evidence="6">Response regulator receiver domain-containing protein</fullName>
    </submittedName>
</protein>
<dbReference type="PANTHER" id="PTHR44591:SF3">
    <property type="entry name" value="RESPONSE REGULATORY DOMAIN-CONTAINING PROTEIN"/>
    <property type="match status" value="1"/>
</dbReference>
<accession>A0A1M5S046</accession>